<comment type="cofactor">
    <cofactor evidence="5">
        <name>Fe(2+)</name>
        <dbReference type="ChEBI" id="CHEBI:29033"/>
    </cofactor>
    <text evidence="5">Binds 1 Fe(2+) ion.</text>
</comment>
<feature type="binding site" evidence="5">
    <location>
        <position position="161"/>
    </location>
    <ligand>
        <name>Fe cation</name>
        <dbReference type="ChEBI" id="CHEBI:24875"/>
    </ligand>
</feature>
<dbReference type="PANTHER" id="PTHR10458">
    <property type="entry name" value="PEPTIDE DEFORMYLASE"/>
    <property type="match status" value="1"/>
</dbReference>
<dbReference type="PRINTS" id="PR01576">
    <property type="entry name" value="PDEFORMYLASE"/>
</dbReference>
<comment type="function">
    <text evidence="5">Removes the formyl group from the N-terminal Met of newly synthesized proteins. Requires at least a dipeptide for an efficient rate of reaction. N-terminal L-methionine is a prerequisite for activity but the enzyme has broad specificity at other positions.</text>
</comment>
<feature type="binding site" evidence="5">
    <location>
        <position position="157"/>
    </location>
    <ligand>
        <name>Fe cation</name>
        <dbReference type="ChEBI" id="CHEBI:24875"/>
    </ligand>
</feature>
<evidence type="ECO:0000313" key="6">
    <source>
        <dbReference type="EMBL" id="CAI8890528.1"/>
    </source>
</evidence>
<evidence type="ECO:0000313" key="7">
    <source>
        <dbReference type="Proteomes" id="UP001158598"/>
    </source>
</evidence>
<dbReference type="GO" id="GO:0006412">
    <property type="term" value="P:translation"/>
    <property type="evidence" value="ECO:0007669"/>
    <property type="project" value="UniProtKB-UniRule"/>
</dbReference>
<proteinExistence type="inferred from homology"/>
<feature type="active site" evidence="5">
    <location>
        <position position="158"/>
    </location>
</feature>
<dbReference type="Gene3D" id="3.90.45.10">
    <property type="entry name" value="Peptide deformylase"/>
    <property type="match status" value="1"/>
</dbReference>
<dbReference type="InterPro" id="IPR036821">
    <property type="entry name" value="Peptide_deformylase_sf"/>
</dbReference>
<evidence type="ECO:0000256" key="1">
    <source>
        <dbReference type="ARBA" id="ARBA00010759"/>
    </source>
</evidence>
<evidence type="ECO:0000256" key="5">
    <source>
        <dbReference type="HAMAP-Rule" id="MF_00163"/>
    </source>
</evidence>
<dbReference type="RefSeq" id="WP_017364593.1">
    <property type="nucleotide sequence ID" value="NZ_OX458332.1"/>
</dbReference>
<dbReference type="HAMAP" id="MF_00163">
    <property type="entry name" value="Pep_deformylase"/>
    <property type="match status" value="1"/>
</dbReference>
<reference evidence="6" key="1">
    <citation type="submission" date="2023-03" db="EMBL/GenBank/DDBJ databases">
        <authorList>
            <person name="Pearce D."/>
        </authorList>
    </citation>
    <scope>NUCLEOTIDE SEQUENCE</scope>
    <source>
        <strain evidence="6">Mc</strain>
    </source>
</reference>
<evidence type="ECO:0000256" key="4">
    <source>
        <dbReference type="ARBA" id="ARBA00022917"/>
    </source>
</evidence>
<comment type="similarity">
    <text evidence="1 5">Belongs to the polypeptide deformylase family.</text>
</comment>
<organism evidence="6 7">
    <name type="scientific">Methylococcus capsulatus</name>
    <dbReference type="NCBI Taxonomy" id="414"/>
    <lineage>
        <taxon>Bacteria</taxon>
        <taxon>Pseudomonadati</taxon>
        <taxon>Pseudomonadota</taxon>
        <taxon>Gammaproteobacteria</taxon>
        <taxon>Methylococcales</taxon>
        <taxon>Methylococcaceae</taxon>
        <taxon>Methylococcus</taxon>
    </lineage>
</organism>
<keyword evidence="3 5" id="KW-0378">Hydrolase</keyword>
<evidence type="ECO:0000256" key="3">
    <source>
        <dbReference type="ARBA" id="ARBA00022801"/>
    </source>
</evidence>
<dbReference type="NCBIfam" id="TIGR00079">
    <property type="entry name" value="pept_deformyl"/>
    <property type="match status" value="1"/>
</dbReference>
<dbReference type="NCBIfam" id="NF001159">
    <property type="entry name" value="PRK00150.1-3"/>
    <property type="match status" value="1"/>
</dbReference>
<dbReference type="EMBL" id="OX458332">
    <property type="protein sequence ID" value="CAI8890528.1"/>
    <property type="molecule type" value="Genomic_DNA"/>
</dbReference>
<keyword evidence="2 5" id="KW-0479">Metal-binding</keyword>
<dbReference type="Pfam" id="PF01327">
    <property type="entry name" value="Pep_deformylase"/>
    <property type="match status" value="1"/>
</dbReference>
<dbReference type="SUPFAM" id="SSF56420">
    <property type="entry name" value="Peptide deformylase"/>
    <property type="match status" value="1"/>
</dbReference>
<dbReference type="PIRSF" id="PIRSF004749">
    <property type="entry name" value="Pep_def"/>
    <property type="match status" value="1"/>
</dbReference>
<dbReference type="GO" id="GO:0046872">
    <property type="term" value="F:metal ion binding"/>
    <property type="evidence" value="ECO:0007669"/>
    <property type="project" value="UniProtKB-KW"/>
</dbReference>
<keyword evidence="5" id="KW-0408">Iron</keyword>
<dbReference type="AlphaFoldDB" id="A0AA35V346"/>
<sequence>MDGLALRLKIVQAGEPLLRQRARPLSPEEIRSAAVQALIGHMRETMRDAPGVGLAAPQIGQGLQLAVIEDRADYHRGLSAEELAARGREPVPFHVIVNPEIVARSEETDVFHEGCLSLAGFSARVERARWVRVSCLDHRGEPQTIEASGWYARILQHEIDHLHGRLYIDRMDPRSFTTQPNHVRYGDIETS</sequence>
<dbReference type="GO" id="GO:0042586">
    <property type="term" value="F:peptide deformylase activity"/>
    <property type="evidence" value="ECO:0007669"/>
    <property type="project" value="UniProtKB-UniRule"/>
</dbReference>
<feature type="binding site" evidence="5">
    <location>
        <position position="115"/>
    </location>
    <ligand>
        <name>Fe cation</name>
        <dbReference type="ChEBI" id="CHEBI:24875"/>
    </ligand>
</feature>
<gene>
    <name evidence="5 6" type="primary">def</name>
    <name evidence="6" type="ORF">MCNOR_3244</name>
</gene>
<dbReference type="PANTHER" id="PTHR10458:SF2">
    <property type="entry name" value="PEPTIDE DEFORMYLASE, MITOCHONDRIAL"/>
    <property type="match status" value="1"/>
</dbReference>
<name>A0AA35V346_METCP</name>
<dbReference type="Proteomes" id="UP001158598">
    <property type="component" value="Chromosome"/>
</dbReference>
<evidence type="ECO:0000256" key="2">
    <source>
        <dbReference type="ARBA" id="ARBA00022723"/>
    </source>
</evidence>
<keyword evidence="4 5" id="KW-0648">Protein biosynthesis</keyword>
<protein>
    <recommendedName>
        <fullName evidence="5">Peptide deformylase</fullName>
        <shortName evidence="5">PDF</shortName>
        <ecNumber evidence="5">3.5.1.88</ecNumber>
    </recommendedName>
    <alternativeName>
        <fullName evidence="5">Polypeptide deformylase</fullName>
    </alternativeName>
</protein>
<accession>A0AA35V346</accession>
<dbReference type="CDD" id="cd00487">
    <property type="entry name" value="Pep_deformylase"/>
    <property type="match status" value="1"/>
</dbReference>
<dbReference type="InterPro" id="IPR023635">
    <property type="entry name" value="Peptide_deformylase"/>
</dbReference>
<dbReference type="EC" id="3.5.1.88" evidence="5"/>
<comment type="catalytic activity">
    <reaction evidence="5">
        <text>N-terminal N-formyl-L-methionyl-[peptide] + H2O = N-terminal L-methionyl-[peptide] + formate</text>
        <dbReference type="Rhea" id="RHEA:24420"/>
        <dbReference type="Rhea" id="RHEA-COMP:10639"/>
        <dbReference type="Rhea" id="RHEA-COMP:10640"/>
        <dbReference type="ChEBI" id="CHEBI:15377"/>
        <dbReference type="ChEBI" id="CHEBI:15740"/>
        <dbReference type="ChEBI" id="CHEBI:49298"/>
        <dbReference type="ChEBI" id="CHEBI:64731"/>
        <dbReference type="EC" id="3.5.1.88"/>
    </reaction>
</comment>
<dbReference type="FunFam" id="3.90.45.10:FF:000003">
    <property type="entry name" value="Peptide deformylase"/>
    <property type="match status" value="1"/>
</dbReference>